<sequence>MSDLATPLLYIWDGDTMKAFWTFVQIMKLLKKNFEMSQNTISFQLQMLYKLIQITDSKFAEYLKENDSHNCYFAFRWIICLFKREFMKGKTDDYDDCLTVWESVWCINSFDNIEPESETATTNERVRKNIEKSNCSSPNHEEYGRPSTPKKLSNVELYLLSLSLAIIRKERDLILSKKFDACEILKHFNTLHLKENLNELLLNASQIWHWLKFDGGEEKLYTDESEKKSITTEEDFEILNNDCIKSDISTSRDVSFEWSDVCSSNFVFN</sequence>
<proteinExistence type="predicted"/>
<keyword evidence="5" id="KW-1185">Reference proteome</keyword>
<dbReference type="Gene3D" id="1.10.472.80">
    <property type="entry name" value="Ypt/Rab-GAP domain of gyp1p, domain 3"/>
    <property type="match status" value="1"/>
</dbReference>
<dbReference type="PROSITE" id="PS50086">
    <property type="entry name" value="TBC_RABGAP"/>
    <property type="match status" value="1"/>
</dbReference>
<keyword evidence="1" id="KW-0343">GTPase activation</keyword>
<reference evidence="3 5" key="1">
    <citation type="journal article" date="2018" name="Gigascience">
        <title>Genomes of trombidid mites reveal novel predicted allergens and laterally-transferred genes associated with secondary metabolism.</title>
        <authorList>
            <person name="Dong X."/>
            <person name="Chaisiri K."/>
            <person name="Xia D."/>
            <person name="Armstrong S.D."/>
            <person name="Fang Y."/>
            <person name="Donnelly M.J."/>
            <person name="Kadowaki T."/>
            <person name="McGarry J.W."/>
            <person name="Darby A.C."/>
            <person name="Makepeace B.L."/>
        </authorList>
    </citation>
    <scope>NUCLEOTIDE SEQUENCE [LARGE SCALE GENOMIC DNA]</scope>
    <source>
        <strain evidence="3">UoL-WK</strain>
    </source>
</reference>
<dbReference type="GO" id="GO:0005096">
    <property type="term" value="F:GTPase activator activity"/>
    <property type="evidence" value="ECO:0007669"/>
    <property type="project" value="UniProtKB-KW"/>
</dbReference>
<dbReference type="InterPro" id="IPR000195">
    <property type="entry name" value="Rab-GAP-TBC_dom"/>
</dbReference>
<dbReference type="InterPro" id="IPR035969">
    <property type="entry name" value="Rab-GAP_TBC_sf"/>
</dbReference>
<evidence type="ECO:0000313" key="5">
    <source>
        <dbReference type="Proteomes" id="UP000285301"/>
    </source>
</evidence>
<organism evidence="3 5">
    <name type="scientific">Dinothrombium tinctorium</name>
    <dbReference type="NCBI Taxonomy" id="1965070"/>
    <lineage>
        <taxon>Eukaryota</taxon>
        <taxon>Metazoa</taxon>
        <taxon>Ecdysozoa</taxon>
        <taxon>Arthropoda</taxon>
        <taxon>Chelicerata</taxon>
        <taxon>Arachnida</taxon>
        <taxon>Acari</taxon>
        <taxon>Acariformes</taxon>
        <taxon>Trombidiformes</taxon>
        <taxon>Prostigmata</taxon>
        <taxon>Anystina</taxon>
        <taxon>Parasitengona</taxon>
        <taxon>Trombidioidea</taxon>
        <taxon>Trombidiidae</taxon>
        <taxon>Dinothrombium</taxon>
    </lineage>
</organism>
<gene>
    <name evidence="4" type="ORF">B4U79_18234</name>
    <name evidence="3" type="ORF">B4U79_18235</name>
</gene>
<dbReference type="EMBL" id="NCKU01003764">
    <property type="protein sequence ID" value="RWS06964.1"/>
    <property type="molecule type" value="Genomic_DNA"/>
</dbReference>
<evidence type="ECO:0000259" key="2">
    <source>
        <dbReference type="PROSITE" id="PS50086"/>
    </source>
</evidence>
<dbReference type="OrthoDB" id="10264062at2759"/>
<dbReference type="PANTHER" id="PTHR22957">
    <property type="entry name" value="TBC1 DOMAIN FAMILY MEMBER GTPASE-ACTIVATING PROTEIN"/>
    <property type="match status" value="1"/>
</dbReference>
<dbReference type="PANTHER" id="PTHR22957:SF502">
    <property type="entry name" value="SMALL G PROTEIN SIGNALING MODULATOR 2-RELATED"/>
    <property type="match status" value="1"/>
</dbReference>
<protein>
    <submittedName>
        <fullName evidence="3">TBC1 domain family member 15-like protein</fullName>
    </submittedName>
</protein>
<dbReference type="Proteomes" id="UP000285301">
    <property type="component" value="Unassembled WGS sequence"/>
</dbReference>
<comment type="caution">
    <text evidence="3">The sequence shown here is derived from an EMBL/GenBank/DDBJ whole genome shotgun (WGS) entry which is preliminary data.</text>
</comment>
<dbReference type="AlphaFoldDB" id="A0A3S3RWA8"/>
<accession>A0A3S3RWA8</accession>
<reference evidence="3" key="2">
    <citation type="submission" date="2018-11" db="EMBL/GenBank/DDBJ databases">
        <title>Trombidioid mite genomics.</title>
        <authorList>
            <person name="Dong X."/>
        </authorList>
    </citation>
    <scope>NUCLEOTIDE SEQUENCE</scope>
    <source>
        <strain evidence="3">UoL-WK</strain>
    </source>
</reference>
<dbReference type="EMBL" id="NCKU01003762">
    <property type="protein sequence ID" value="RWS06971.1"/>
    <property type="molecule type" value="Genomic_DNA"/>
</dbReference>
<dbReference type="Pfam" id="PF00566">
    <property type="entry name" value="RabGAP-TBC"/>
    <property type="match status" value="1"/>
</dbReference>
<evidence type="ECO:0000313" key="4">
    <source>
        <dbReference type="EMBL" id="RWS06971.1"/>
    </source>
</evidence>
<evidence type="ECO:0000313" key="3">
    <source>
        <dbReference type="EMBL" id="RWS06964.1"/>
    </source>
</evidence>
<dbReference type="STRING" id="1965070.A0A3S3RWA8"/>
<dbReference type="SUPFAM" id="SSF47923">
    <property type="entry name" value="Ypt/Rab-GAP domain of gyp1p"/>
    <property type="match status" value="1"/>
</dbReference>
<evidence type="ECO:0000256" key="1">
    <source>
        <dbReference type="ARBA" id="ARBA00022468"/>
    </source>
</evidence>
<feature type="domain" description="Rab-GAP TBC" evidence="2">
    <location>
        <begin position="1"/>
        <end position="108"/>
    </location>
</feature>
<name>A0A3S3RWA8_9ACAR</name>